<proteinExistence type="predicted"/>
<comment type="caution">
    <text evidence="1">The sequence shown here is derived from an EMBL/GenBank/DDBJ whole genome shotgun (WGS) entry which is preliminary data.</text>
</comment>
<evidence type="ECO:0000313" key="2">
    <source>
        <dbReference type="Proteomes" id="UP000076512"/>
    </source>
</evidence>
<protein>
    <submittedName>
        <fullName evidence="1">Uncharacterized protein</fullName>
    </submittedName>
</protein>
<dbReference type="STRING" id="455432.AWN90_40950"/>
<accession>A0A164K070</accession>
<dbReference type="AlphaFoldDB" id="A0A164K070"/>
<sequence length="300" mass="32330">MQVAVVGDLDDDEPRETMASAWGSPLGFAERYRGLGYGSLADKLRAGGPPRGSLLGTPVIVDVEFGGYPHAATTLGFAAASMRALALVILPADVSRRTTAFVRRNLAAHGHPDVPIVAGADLDAIAAVSAEPRMLRWIGLRQPTTLSQTLRSMPELAGKLAVTHFAGKPGRGQRVFGRDLDAARHVLETVTELLLVTDAYGMAVVVAAAQEQPCIDFGRQTVTVDPDGQVHRVAGGRPVWIVTHVDRSGFGYWLDDQFTNLTAVPIDETQARPLTERITAPLNPIHQQPYRTEYPENGEK</sequence>
<organism evidence="1 2">
    <name type="scientific">Nocardia terpenica</name>
    <dbReference type="NCBI Taxonomy" id="455432"/>
    <lineage>
        <taxon>Bacteria</taxon>
        <taxon>Bacillati</taxon>
        <taxon>Actinomycetota</taxon>
        <taxon>Actinomycetes</taxon>
        <taxon>Mycobacteriales</taxon>
        <taxon>Nocardiaceae</taxon>
        <taxon>Nocardia</taxon>
    </lineage>
</organism>
<evidence type="ECO:0000313" key="1">
    <source>
        <dbReference type="EMBL" id="KZM70897.1"/>
    </source>
</evidence>
<gene>
    <name evidence="1" type="ORF">AWN90_40950</name>
</gene>
<dbReference type="Proteomes" id="UP000076512">
    <property type="component" value="Unassembled WGS sequence"/>
</dbReference>
<keyword evidence="2" id="KW-1185">Reference proteome</keyword>
<reference evidence="1 2" key="1">
    <citation type="submission" date="2016-04" db="EMBL/GenBank/DDBJ databases">
        <authorList>
            <person name="Evans L.H."/>
            <person name="Alamgir A."/>
            <person name="Owens N."/>
            <person name="Weber N.D."/>
            <person name="Virtaneva K."/>
            <person name="Barbian K."/>
            <person name="Babar A."/>
            <person name="Rosenke K."/>
        </authorList>
    </citation>
    <scope>NUCLEOTIDE SEQUENCE [LARGE SCALE GENOMIC DNA]</scope>
    <source>
        <strain evidence="1 2">IFM 0406</strain>
    </source>
</reference>
<dbReference type="SUPFAM" id="SSF53590">
    <property type="entry name" value="Nucleoside hydrolase"/>
    <property type="match status" value="1"/>
</dbReference>
<name>A0A164K070_9NOCA</name>
<dbReference type="EMBL" id="LWGR01000013">
    <property type="protein sequence ID" value="KZM70897.1"/>
    <property type="molecule type" value="Genomic_DNA"/>
</dbReference>
<dbReference type="InterPro" id="IPR036452">
    <property type="entry name" value="Ribo_hydro-like"/>
</dbReference>
<dbReference type="GO" id="GO:0016799">
    <property type="term" value="F:hydrolase activity, hydrolyzing N-glycosyl compounds"/>
    <property type="evidence" value="ECO:0007669"/>
    <property type="project" value="InterPro"/>
</dbReference>